<name>A0A1Q2MG53_9BACT</name>
<feature type="transmembrane region" description="Helical" evidence="1">
    <location>
        <begin position="6"/>
        <end position="28"/>
    </location>
</feature>
<dbReference type="AlphaFoldDB" id="A0A1Q2MG53"/>
<keyword evidence="3" id="KW-1185">Reference proteome</keyword>
<protein>
    <submittedName>
        <fullName evidence="2">Uncharacterized protein</fullName>
    </submittedName>
</protein>
<organism evidence="2 3">
    <name type="scientific">Limihaloglobus sulfuriphilus</name>
    <dbReference type="NCBI Taxonomy" id="1851148"/>
    <lineage>
        <taxon>Bacteria</taxon>
        <taxon>Pseudomonadati</taxon>
        <taxon>Planctomycetota</taxon>
        <taxon>Phycisphaerae</taxon>
        <taxon>Sedimentisphaerales</taxon>
        <taxon>Sedimentisphaeraceae</taxon>
        <taxon>Limihaloglobus</taxon>
    </lineage>
</organism>
<gene>
    <name evidence="2" type="ORF">SMSP2_02052</name>
</gene>
<reference evidence="3" key="1">
    <citation type="submission" date="2017-02" db="EMBL/GenBank/DDBJ databases">
        <title>Comparative genomics and description of representatives of a novel lineage of planctomycetes thriving in anoxic sediments.</title>
        <authorList>
            <person name="Spring S."/>
            <person name="Bunk B."/>
            <person name="Sproer C."/>
        </authorList>
    </citation>
    <scope>NUCLEOTIDE SEQUENCE [LARGE SCALE GENOMIC DNA]</scope>
    <source>
        <strain evidence="3">SM-Chi-D1</strain>
    </source>
</reference>
<dbReference type="EMBL" id="CP019646">
    <property type="protein sequence ID" value="AQQ71675.1"/>
    <property type="molecule type" value="Genomic_DNA"/>
</dbReference>
<proteinExistence type="predicted"/>
<evidence type="ECO:0000313" key="3">
    <source>
        <dbReference type="Proteomes" id="UP000188181"/>
    </source>
</evidence>
<keyword evidence="1" id="KW-0812">Transmembrane</keyword>
<dbReference type="Proteomes" id="UP000188181">
    <property type="component" value="Chromosome"/>
</dbReference>
<accession>A0A1Q2MG53</accession>
<dbReference type="KEGG" id="pbas:SMSP2_02052"/>
<sequence length="42" mass="5005">MKKLKIIFLITISLYLIYALLTGGLYVYKEKKFEELKGFDLF</sequence>
<keyword evidence="1" id="KW-0472">Membrane</keyword>
<evidence type="ECO:0000256" key="1">
    <source>
        <dbReference type="SAM" id="Phobius"/>
    </source>
</evidence>
<keyword evidence="1" id="KW-1133">Transmembrane helix</keyword>
<evidence type="ECO:0000313" key="2">
    <source>
        <dbReference type="EMBL" id="AQQ71675.1"/>
    </source>
</evidence>